<reference evidence="2 3" key="1">
    <citation type="submission" date="2013-02" db="EMBL/GenBank/DDBJ databases">
        <title>The Genome Annotation of Plasmodium falciparum Tanzania (2000708).</title>
        <authorList>
            <consortium name="The Broad Institute Genome Sequencing Platform"/>
            <consortium name="The Broad Institute Genome Sequencing Center for Infectious Disease"/>
            <person name="Neafsey D."/>
            <person name="Hoffman S."/>
            <person name="Volkman S."/>
            <person name="Rosenthal P."/>
            <person name="Walker B."/>
            <person name="Young S.K."/>
            <person name="Zeng Q."/>
            <person name="Gargeya S."/>
            <person name="Fitzgerald M."/>
            <person name="Haas B."/>
            <person name="Abouelleil A."/>
            <person name="Allen A.W."/>
            <person name="Alvarado L."/>
            <person name="Arachchi H.M."/>
            <person name="Berlin A.M."/>
            <person name="Chapman S.B."/>
            <person name="Gainer-Dewar J."/>
            <person name="Goldberg J."/>
            <person name="Griggs A."/>
            <person name="Gujja S."/>
            <person name="Hansen M."/>
            <person name="Howarth C."/>
            <person name="Imamovic A."/>
            <person name="Ireland A."/>
            <person name="Larimer J."/>
            <person name="McCowan C."/>
            <person name="Murphy C."/>
            <person name="Pearson M."/>
            <person name="Poon T.W."/>
            <person name="Priest M."/>
            <person name="Roberts A."/>
            <person name="Saif S."/>
            <person name="Shea T."/>
            <person name="Sisk P."/>
            <person name="Sykes S."/>
            <person name="Wortman J."/>
            <person name="Nusbaum C."/>
            <person name="Birren B."/>
        </authorList>
    </citation>
    <scope>NUCLEOTIDE SEQUENCE [LARGE SCALE GENOMIC DNA]</scope>
    <source>
        <strain evidence="3">Tanzania (2000708)</strain>
    </source>
</reference>
<feature type="compositionally biased region" description="Basic and acidic residues" evidence="1">
    <location>
        <begin position="176"/>
        <end position="185"/>
    </location>
</feature>
<gene>
    <name evidence="2" type="ORF">PFTANZ_00604</name>
</gene>
<name>A0A024WCQ0_PLAFA</name>
<organism evidence="2 3">
    <name type="scientific">Plasmodium falciparum Tanzania</name>
    <name type="common">2000708</name>
    <dbReference type="NCBI Taxonomy" id="1036725"/>
    <lineage>
        <taxon>Eukaryota</taxon>
        <taxon>Sar</taxon>
        <taxon>Alveolata</taxon>
        <taxon>Apicomplexa</taxon>
        <taxon>Aconoidasida</taxon>
        <taxon>Haemosporida</taxon>
        <taxon>Plasmodiidae</taxon>
        <taxon>Plasmodium</taxon>
        <taxon>Plasmodium (Laverania)</taxon>
    </lineage>
</organism>
<evidence type="ECO:0000313" key="3">
    <source>
        <dbReference type="Proteomes" id="UP000030708"/>
    </source>
</evidence>
<proteinExistence type="predicted"/>
<sequence>MKLLKASNASKKEKKKFIYNKQKRYYKKIICKKKKKKKKTTFDIYNKRLKKEKPCFKLKRDSPLSFQKCIEIWCDIELIKYNIHDEKLLKKLRYEIKEIIYSNILYKTKKNFQLFHMFYNYKYNYNVEYVTRQYMFNLSMKGDDTYYSLLKRYYGEKKKNKIKYGNVGNYDNNSNHSDDNNKNHCNDNNNKNHCDDNNNKIIIIITIVVFILREKGKKKMLITLVTTIL</sequence>
<evidence type="ECO:0008006" key="4">
    <source>
        <dbReference type="Google" id="ProtNLM"/>
    </source>
</evidence>
<protein>
    <recommendedName>
        <fullName evidence="4">Plasmodium RESA N-terminal domain-containing protein</fullName>
    </recommendedName>
</protein>
<dbReference type="AlphaFoldDB" id="A0A024WCQ0"/>
<feature type="region of interest" description="Disordered" evidence="1">
    <location>
        <begin position="165"/>
        <end position="185"/>
    </location>
</feature>
<dbReference type="Proteomes" id="UP000030708">
    <property type="component" value="Unassembled WGS sequence"/>
</dbReference>
<dbReference type="EMBL" id="KI926293">
    <property type="protein sequence ID" value="ETW38689.1"/>
    <property type="molecule type" value="Genomic_DNA"/>
</dbReference>
<evidence type="ECO:0000256" key="1">
    <source>
        <dbReference type="SAM" id="MobiDB-lite"/>
    </source>
</evidence>
<reference evidence="2 3" key="2">
    <citation type="submission" date="2013-02" db="EMBL/GenBank/DDBJ databases">
        <title>The Genome Sequence of Plasmodium falciparum Tanzania (2000708).</title>
        <authorList>
            <consortium name="The Broad Institute Genome Sequencing Platform"/>
            <consortium name="The Broad Institute Genome Sequencing Center for Infectious Disease"/>
            <person name="Neafsey D."/>
            <person name="Cheeseman I."/>
            <person name="Volkman S."/>
            <person name="Adams J."/>
            <person name="Walker B."/>
            <person name="Young S.K."/>
            <person name="Zeng Q."/>
            <person name="Gargeya S."/>
            <person name="Fitzgerald M."/>
            <person name="Haas B."/>
            <person name="Abouelleil A."/>
            <person name="Alvarado L."/>
            <person name="Arachchi H.M."/>
            <person name="Berlin A.M."/>
            <person name="Chapman S.B."/>
            <person name="Dewar J."/>
            <person name="Goldberg J."/>
            <person name="Griggs A."/>
            <person name="Gujja S."/>
            <person name="Hansen M."/>
            <person name="Howarth C."/>
            <person name="Imamovic A."/>
            <person name="Larimer J."/>
            <person name="McCowan C."/>
            <person name="Murphy C."/>
            <person name="Neiman D."/>
            <person name="Pearson M."/>
            <person name="Priest M."/>
            <person name="Roberts A."/>
            <person name="Saif S."/>
            <person name="Shea T."/>
            <person name="Sisk P."/>
            <person name="Sykes S."/>
            <person name="Wortman J."/>
            <person name="Nusbaum C."/>
            <person name="Birren B."/>
        </authorList>
    </citation>
    <scope>NUCLEOTIDE SEQUENCE [LARGE SCALE GENOMIC DNA]</scope>
    <source>
        <strain evidence="3">Tanzania (2000708)</strain>
    </source>
</reference>
<evidence type="ECO:0000313" key="2">
    <source>
        <dbReference type="EMBL" id="ETW38689.1"/>
    </source>
</evidence>
<accession>A0A024WCQ0</accession>